<feature type="transmembrane region" description="Helical" evidence="6">
    <location>
        <begin position="242"/>
        <end position="267"/>
    </location>
</feature>
<dbReference type="InterPro" id="IPR001046">
    <property type="entry name" value="NRAMP_fam"/>
</dbReference>
<feature type="transmembrane region" description="Helical" evidence="6">
    <location>
        <begin position="126"/>
        <end position="145"/>
    </location>
</feature>
<evidence type="ECO:0000313" key="9">
    <source>
        <dbReference type="Proteomes" id="UP000199092"/>
    </source>
</evidence>
<dbReference type="GO" id="GO:0005384">
    <property type="term" value="F:manganese ion transmembrane transporter activity"/>
    <property type="evidence" value="ECO:0007669"/>
    <property type="project" value="TreeGrafter"/>
</dbReference>
<dbReference type="EMBL" id="LT629749">
    <property type="protein sequence ID" value="SDS36257.1"/>
    <property type="molecule type" value="Genomic_DNA"/>
</dbReference>
<dbReference type="NCBIfam" id="NF037982">
    <property type="entry name" value="Nramp_1"/>
    <property type="match status" value="1"/>
</dbReference>
<keyword evidence="9" id="KW-1185">Reference proteome</keyword>
<evidence type="ECO:0000313" key="7">
    <source>
        <dbReference type="EMBL" id="SDS36257.1"/>
    </source>
</evidence>
<dbReference type="GO" id="GO:0005886">
    <property type="term" value="C:plasma membrane"/>
    <property type="evidence" value="ECO:0007669"/>
    <property type="project" value="TreeGrafter"/>
</dbReference>
<feature type="transmembrane region" description="Helical" evidence="6">
    <location>
        <begin position="195"/>
        <end position="215"/>
    </location>
</feature>
<dbReference type="GO" id="GO:0015086">
    <property type="term" value="F:cadmium ion transmembrane transporter activity"/>
    <property type="evidence" value="ECO:0007669"/>
    <property type="project" value="TreeGrafter"/>
</dbReference>
<reference evidence="8 9" key="1">
    <citation type="submission" date="2016-10" db="EMBL/GenBank/DDBJ databases">
        <authorList>
            <person name="de Groot N.N."/>
        </authorList>
    </citation>
    <scope>NUCLEOTIDE SEQUENCE [LARGE SCALE GENOMIC DNA]</scope>
    <source>
        <strain evidence="8 9">DSM 21741</strain>
    </source>
</reference>
<organism evidence="8 9">
    <name type="scientific">Friedmanniella luteola</name>
    <dbReference type="NCBI Taxonomy" id="546871"/>
    <lineage>
        <taxon>Bacteria</taxon>
        <taxon>Bacillati</taxon>
        <taxon>Actinomycetota</taxon>
        <taxon>Actinomycetes</taxon>
        <taxon>Propionibacteriales</taxon>
        <taxon>Nocardioidaceae</taxon>
        <taxon>Friedmanniella</taxon>
    </lineage>
</organism>
<evidence type="ECO:0000256" key="4">
    <source>
        <dbReference type="ARBA" id="ARBA00022989"/>
    </source>
</evidence>
<dbReference type="PANTHER" id="PTHR11706">
    <property type="entry name" value="SOLUTE CARRIER PROTEIN FAMILY 11 MEMBER"/>
    <property type="match status" value="1"/>
</dbReference>
<evidence type="ECO:0000256" key="1">
    <source>
        <dbReference type="ARBA" id="ARBA00004141"/>
    </source>
</evidence>
<dbReference type="STRING" id="546871.SAMN04488543_1581"/>
<feature type="transmembrane region" description="Helical" evidence="6">
    <location>
        <begin position="287"/>
        <end position="313"/>
    </location>
</feature>
<feature type="transmembrane region" description="Helical" evidence="6">
    <location>
        <begin position="349"/>
        <end position="368"/>
    </location>
</feature>
<keyword evidence="2" id="KW-0813">Transport</keyword>
<dbReference type="Pfam" id="PF01566">
    <property type="entry name" value="Nramp"/>
    <property type="match status" value="1"/>
</dbReference>
<evidence type="ECO:0000313" key="8">
    <source>
        <dbReference type="EMBL" id="SDT40461.1"/>
    </source>
</evidence>
<keyword evidence="4 6" id="KW-1133">Transmembrane helix</keyword>
<comment type="subcellular location">
    <subcellularLocation>
        <location evidence="1">Membrane</location>
        <topology evidence="1">Multi-pass membrane protein</topology>
    </subcellularLocation>
</comment>
<evidence type="ECO:0000256" key="5">
    <source>
        <dbReference type="ARBA" id="ARBA00023136"/>
    </source>
</evidence>
<evidence type="ECO:0000256" key="2">
    <source>
        <dbReference type="ARBA" id="ARBA00022448"/>
    </source>
</evidence>
<evidence type="ECO:0000256" key="6">
    <source>
        <dbReference type="SAM" id="Phobius"/>
    </source>
</evidence>
<dbReference type="PANTHER" id="PTHR11706:SF33">
    <property type="entry name" value="NATURAL RESISTANCE-ASSOCIATED MACROPHAGE PROTEIN 2"/>
    <property type="match status" value="1"/>
</dbReference>
<dbReference type="GO" id="GO:0034755">
    <property type="term" value="P:iron ion transmembrane transport"/>
    <property type="evidence" value="ECO:0007669"/>
    <property type="project" value="TreeGrafter"/>
</dbReference>
<name>A0A1H2A3A5_9ACTN</name>
<feature type="transmembrane region" description="Helical" evidence="6">
    <location>
        <begin position="388"/>
        <end position="410"/>
    </location>
</feature>
<keyword evidence="3 6" id="KW-0812">Transmembrane</keyword>
<feature type="transmembrane region" description="Helical" evidence="6">
    <location>
        <begin position="51"/>
        <end position="75"/>
    </location>
</feature>
<gene>
    <name evidence="7" type="ORF">SAMN04488543_1581</name>
    <name evidence="8" type="ORF">SAMN04488543_4190</name>
</gene>
<keyword evidence="5 6" id="KW-0472">Membrane</keyword>
<dbReference type="OrthoDB" id="9787548at2"/>
<feature type="transmembrane region" description="Helical" evidence="6">
    <location>
        <begin position="157"/>
        <end position="175"/>
    </location>
</feature>
<feature type="transmembrane region" description="Helical" evidence="6">
    <location>
        <begin position="325"/>
        <end position="343"/>
    </location>
</feature>
<sequence length="411" mass="42277">MVLQTLTAPTSRTALLGRTRLLGPAFVAAVAYVDPGNVATNTTAGATYQYLLLWVLVGATLMAGLIQYLSAKVGWLTGESLPALVGARTRRPVRLAYWVQAELVAVATDIAEIVGGALALQLLFDLPLVAGALVTTTVSTALLYVQRHGQPTFEKVITALLAVVTVGFLAGLVVDPPAAGEAARGLVPRLAGVDSALLAVGMLGATVMPHAVYLHSALVRDRHGRADATNARPVLGAVKADVVLAMVVAGSVNIGMLLLSGSALFGLQLDGLSEVHAAIGAGLGPLVAVLFALALLASGLASTSVGGYAGAVIMDGLLHRRIPLLWRRLATAIPALVLLALGADPTQLLILSQVVLSFGIPFALVPLVRIARDRRLMALVPTRGATIVLTWAVVAAIVALNALLVVLLVLA</sequence>
<protein>
    <submittedName>
        <fullName evidence="8">Manganese transport protein</fullName>
    </submittedName>
</protein>
<accession>A0A1H2A3A5</accession>
<dbReference type="EMBL" id="LT629749">
    <property type="protein sequence ID" value="SDT40461.1"/>
    <property type="molecule type" value="Genomic_DNA"/>
</dbReference>
<dbReference type="PRINTS" id="PR00447">
    <property type="entry name" value="NATRESASSCMP"/>
</dbReference>
<dbReference type="AlphaFoldDB" id="A0A1H2A3A5"/>
<proteinExistence type="predicted"/>
<evidence type="ECO:0000256" key="3">
    <source>
        <dbReference type="ARBA" id="ARBA00022692"/>
    </source>
</evidence>
<dbReference type="RefSeq" id="WP_091411775.1">
    <property type="nucleotide sequence ID" value="NZ_LT629749.1"/>
</dbReference>
<dbReference type="Proteomes" id="UP000199092">
    <property type="component" value="Chromosome I"/>
</dbReference>